<evidence type="ECO:0000313" key="2">
    <source>
        <dbReference type="Proteomes" id="UP000270094"/>
    </source>
</evidence>
<dbReference type="Proteomes" id="UP000270094">
    <property type="component" value="Unassembled WGS sequence"/>
</dbReference>
<name>A0A3P7K0C2_STRVU</name>
<dbReference type="AlphaFoldDB" id="A0A3P7K0C2"/>
<dbReference type="EMBL" id="UYYB01143458">
    <property type="protein sequence ID" value="VDM85659.1"/>
    <property type="molecule type" value="Genomic_DNA"/>
</dbReference>
<sequence>MAKCDCALIVKKSFRCLEDLQVPDVLVGGVDGNTTKTVNILTGMNTRGH</sequence>
<evidence type="ECO:0000313" key="1">
    <source>
        <dbReference type="EMBL" id="VDM85659.1"/>
    </source>
</evidence>
<organism evidence="1 2">
    <name type="scientific">Strongylus vulgaris</name>
    <name type="common">Blood worm</name>
    <dbReference type="NCBI Taxonomy" id="40348"/>
    <lineage>
        <taxon>Eukaryota</taxon>
        <taxon>Metazoa</taxon>
        <taxon>Ecdysozoa</taxon>
        <taxon>Nematoda</taxon>
        <taxon>Chromadorea</taxon>
        <taxon>Rhabditida</taxon>
        <taxon>Rhabditina</taxon>
        <taxon>Rhabditomorpha</taxon>
        <taxon>Strongyloidea</taxon>
        <taxon>Strongylidae</taxon>
        <taxon>Strongylus</taxon>
    </lineage>
</organism>
<keyword evidence="2" id="KW-1185">Reference proteome</keyword>
<gene>
    <name evidence="1" type="ORF">SVUK_LOCUS20657</name>
</gene>
<proteinExistence type="predicted"/>
<accession>A0A3P7K0C2</accession>
<reference evidence="1 2" key="1">
    <citation type="submission" date="2018-11" db="EMBL/GenBank/DDBJ databases">
        <authorList>
            <consortium name="Pathogen Informatics"/>
        </authorList>
    </citation>
    <scope>NUCLEOTIDE SEQUENCE [LARGE SCALE GENOMIC DNA]</scope>
</reference>
<protein>
    <submittedName>
        <fullName evidence="1">Uncharacterized protein</fullName>
    </submittedName>
</protein>